<keyword evidence="2" id="KW-1185">Reference proteome</keyword>
<evidence type="ECO:0000313" key="2">
    <source>
        <dbReference type="Proteomes" id="UP001186974"/>
    </source>
</evidence>
<comment type="caution">
    <text evidence="1">The sequence shown here is derived from an EMBL/GenBank/DDBJ whole genome shotgun (WGS) entry which is preliminary data.</text>
</comment>
<evidence type="ECO:0000313" key="1">
    <source>
        <dbReference type="EMBL" id="KAK3064825.1"/>
    </source>
</evidence>
<accession>A0ACC3DBN1</accession>
<proteinExistence type="predicted"/>
<organism evidence="1 2">
    <name type="scientific">Coniosporium uncinatum</name>
    <dbReference type="NCBI Taxonomy" id="93489"/>
    <lineage>
        <taxon>Eukaryota</taxon>
        <taxon>Fungi</taxon>
        <taxon>Dikarya</taxon>
        <taxon>Ascomycota</taxon>
        <taxon>Pezizomycotina</taxon>
        <taxon>Dothideomycetes</taxon>
        <taxon>Dothideomycetes incertae sedis</taxon>
        <taxon>Coniosporium</taxon>
    </lineage>
</organism>
<dbReference type="EMBL" id="JAWDJW010006418">
    <property type="protein sequence ID" value="KAK3064825.1"/>
    <property type="molecule type" value="Genomic_DNA"/>
</dbReference>
<gene>
    <name evidence="1" type="ORF">LTS18_003582</name>
</gene>
<reference evidence="1" key="1">
    <citation type="submission" date="2024-09" db="EMBL/GenBank/DDBJ databases">
        <title>Black Yeasts Isolated from many extreme environments.</title>
        <authorList>
            <person name="Coleine C."/>
            <person name="Stajich J.E."/>
            <person name="Selbmann L."/>
        </authorList>
    </citation>
    <scope>NUCLEOTIDE SEQUENCE</scope>
    <source>
        <strain evidence="1">CCFEE 5737</strain>
    </source>
</reference>
<name>A0ACC3DBN1_9PEZI</name>
<feature type="non-terminal residue" evidence="1">
    <location>
        <position position="1"/>
    </location>
</feature>
<dbReference type="Proteomes" id="UP001186974">
    <property type="component" value="Unassembled WGS sequence"/>
</dbReference>
<protein>
    <submittedName>
        <fullName evidence="1">Uncharacterized protein</fullName>
    </submittedName>
</protein>
<sequence>RRGAENLDHLHGVAADALGPSSFLTLFGDDSVMLLDVVLLIAGRASRAGRRESYRRKDDDVLVEKSSLSARLGTVAERGTALPVWLEMKQR</sequence>